<dbReference type="InterPro" id="IPR001254">
    <property type="entry name" value="Trypsin_dom"/>
</dbReference>
<dbReference type="InterPro" id="IPR009003">
    <property type="entry name" value="Peptidase_S1_PA"/>
</dbReference>
<comment type="cofactor">
    <cofactor evidence="1">
        <name>Ca(2+)</name>
        <dbReference type="ChEBI" id="CHEBI:29108"/>
    </cofactor>
</comment>
<comment type="subcellular location">
    <subcellularLocation>
        <location evidence="2">Secreted</location>
    </subcellularLocation>
</comment>
<name>K7GJK4_PELSI</name>
<organism evidence="14 15">
    <name type="scientific">Pelodiscus sinensis</name>
    <name type="common">Chinese softshell turtle</name>
    <name type="synonym">Trionyx sinensis</name>
    <dbReference type="NCBI Taxonomy" id="13735"/>
    <lineage>
        <taxon>Eukaryota</taxon>
        <taxon>Metazoa</taxon>
        <taxon>Chordata</taxon>
        <taxon>Craniata</taxon>
        <taxon>Vertebrata</taxon>
        <taxon>Euteleostomi</taxon>
        <taxon>Archelosauria</taxon>
        <taxon>Testudinata</taxon>
        <taxon>Testudines</taxon>
        <taxon>Cryptodira</taxon>
        <taxon>Trionychia</taxon>
        <taxon>Trionychidae</taxon>
        <taxon>Pelodiscus</taxon>
    </lineage>
</organism>
<evidence type="ECO:0000313" key="15">
    <source>
        <dbReference type="Proteomes" id="UP000007267"/>
    </source>
</evidence>
<dbReference type="SMART" id="SM00020">
    <property type="entry name" value="Tryp_SPc"/>
    <property type="match status" value="1"/>
</dbReference>
<dbReference type="GO" id="GO:0006508">
    <property type="term" value="P:proteolysis"/>
    <property type="evidence" value="ECO:0007669"/>
    <property type="project" value="UniProtKB-KW"/>
</dbReference>
<evidence type="ECO:0000256" key="12">
    <source>
        <dbReference type="RuleBase" id="RU363034"/>
    </source>
</evidence>
<dbReference type="GO" id="GO:0004252">
    <property type="term" value="F:serine-type endopeptidase activity"/>
    <property type="evidence" value="ECO:0007669"/>
    <property type="project" value="UniProtKB-EC"/>
</dbReference>
<dbReference type="EC" id="3.4.21.36" evidence="11"/>
<dbReference type="EMBL" id="AGCU01133199">
    <property type="status" value="NOT_ANNOTATED_CDS"/>
    <property type="molecule type" value="Genomic_DNA"/>
</dbReference>
<keyword evidence="9" id="KW-1015">Disulfide bond</keyword>
<keyword evidence="3" id="KW-0964">Secreted</keyword>
<evidence type="ECO:0000256" key="11">
    <source>
        <dbReference type="ARBA" id="ARBA00039015"/>
    </source>
</evidence>
<dbReference type="PROSITE" id="PS00134">
    <property type="entry name" value="TRYPSIN_HIS"/>
    <property type="match status" value="1"/>
</dbReference>
<keyword evidence="7 12" id="KW-0720">Serine protease</keyword>
<protein>
    <recommendedName>
        <fullName evidence="11">pancreatic elastase</fullName>
        <ecNumber evidence="11">3.4.21.36</ecNumber>
    </recommendedName>
</protein>
<feature type="domain" description="Peptidase S1" evidence="13">
    <location>
        <begin position="1"/>
        <end position="224"/>
    </location>
</feature>
<dbReference type="STRING" id="13735.ENSPSIP00000020465"/>
<dbReference type="HOGENOM" id="CLU_006842_0_4_1"/>
<dbReference type="GeneTree" id="ENSGT01030000234528"/>
<proteinExistence type="predicted"/>
<comment type="catalytic activity">
    <reaction evidence="10">
        <text>Hydrolysis of proteins, including elastin. Preferential cleavage: Ala-|-Xaa.</text>
        <dbReference type="EC" id="3.4.21.36"/>
    </reaction>
</comment>
<dbReference type="PROSITE" id="PS00135">
    <property type="entry name" value="TRYPSIN_SER"/>
    <property type="match status" value="1"/>
</dbReference>
<dbReference type="FunFam" id="2.40.10.10:FF:000122">
    <property type="entry name" value="Chymotrypsin-like elastase family member 1"/>
    <property type="match status" value="1"/>
</dbReference>
<dbReference type="PANTHER" id="PTHR24257">
    <property type="entry name" value="CHYMOTRYPSIN-LIKE ELASTASE FAMILY MEMBER"/>
    <property type="match status" value="1"/>
</dbReference>
<dbReference type="Pfam" id="PF00089">
    <property type="entry name" value="Trypsin"/>
    <property type="match status" value="1"/>
</dbReference>
<evidence type="ECO:0000256" key="8">
    <source>
        <dbReference type="ARBA" id="ARBA00022837"/>
    </source>
</evidence>
<evidence type="ECO:0000256" key="7">
    <source>
        <dbReference type="ARBA" id="ARBA00022825"/>
    </source>
</evidence>
<keyword evidence="8" id="KW-0106">Calcium</keyword>
<reference evidence="15" key="1">
    <citation type="submission" date="2011-10" db="EMBL/GenBank/DDBJ databases">
        <authorList>
            <consortium name="Soft-shell Turtle Genome Consortium"/>
        </authorList>
    </citation>
    <scope>NUCLEOTIDE SEQUENCE [LARGE SCALE GENOMIC DNA]</scope>
    <source>
        <strain evidence="15">Daiwa-1</strain>
    </source>
</reference>
<dbReference type="InterPro" id="IPR033116">
    <property type="entry name" value="TRYPSIN_SER"/>
</dbReference>
<dbReference type="PRINTS" id="PR00722">
    <property type="entry name" value="CHYMOTRYPSIN"/>
</dbReference>
<dbReference type="AlphaFoldDB" id="K7GJK4"/>
<dbReference type="CDD" id="cd00190">
    <property type="entry name" value="Tryp_SPc"/>
    <property type="match status" value="1"/>
</dbReference>
<dbReference type="InterPro" id="IPR050850">
    <property type="entry name" value="Peptidase_S1_Elastase_sf"/>
</dbReference>
<keyword evidence="15" id="KW-1185">Reference proteome</keyword>
<evidence type="ECO:0000256" key="5">
    <source>
        <dbReference type="ARBA" id="ARBA00022723"/>
    </source>
</evidence>
<dbReference type="PANTHER" id="PTHR24257:SF0">
    <property type="entry name" value="CHYMOTRYPSIN-LIKE ELASTASE FAMILY MEMBER 1"/>
    <property type="match status" value="1"/>
</dbReference>
<reference evidence="14" key="3">
    <citation type="submission" date="2025-08" db="UniProtKB">
        <authorList>
            <consortium name="Ensembl"/>
        </authorList>
    </citation>
    <scope>IDENTIFICATION</scope>
</reference>
<dbReference type="FunFam" id="2.40.10.10:FF:000280">
    <property type="match status" value="1"/>
</dbReference>
<dbReference type="Ensembl" id="ENSPSIT00000020562.1">
    <property type="protein sequence ID" value="ENSPSIP00000020465.1"/>
    <property type="gene ID" value="ENSPSIG00000018112.1"/>
</dbReference>
<dbReference type="InterPro" id="IPR001314">
    <property type="entry name" value="Peptidase_S1A"/>
</dbReference>
<evidence type="ECO:0000256" key="4">
    <source>
        <dbReference type="ARBA" id="ARBA00022670"/>
    </source>
</evidence>
<dbReference type="Proteomes" id="UP000007267">
    <property type="component" value="Unassembled WGS sequence"/>
</dbReference>
<reference evidence="15" key="2">
    <citation type="journal article" date="2013" name="Nat. Genet.">
        <title>The draft genomes of soft-shell turtle and green sea turtle yield insights into the development and evolution of the turtle-specific body plan.</title>
        <authorList>
            <person name="Wang Z."/>
            <person name="Pascual-Anaya J."/>
            <person name="Zadissa A."/>
            <person name="Li W."/>
            <person name="Niimura Y."/>
            <person name="Huang Z."/>
            <person name="Li C."/>
            <person name="White S."/>
            <person name="Xiong Z."/>
            <person name="Fang D."/>
            <person name="Wang B."/>
            <person name="Ming Y."/>
            <person name="Chen Y."/>
            <person name="Zheng Y."/>
            <person name="Kuraku S."/>
            <person name="Pignatelli M."/>
            <person name="Herrero J."/>
            <person name="Beal K."/>
            <person name="Nozawa M."/>
            <person name="Li Q."/>
            <person name="Wang J."/>
            <person name="Zhang H."/>
            <person name="Yu L."/>
            <person name="Shigenobu S."/>
            <person name="Wang J."/>
            <person name="Liu J."/>
            <person name="Flicek P."/>
            <person name="Searle S."/>
            <person name="Wang J."/>
            <person name="Kuratani S."/>
            <person name="Yin Y."/>
            <person name="Aken B."/>
            <person name="Zhang G."/>
            <person name="Irie N."/>
        </authorList>
    </citation>
    <scope>NUCLEOTIDE SEQUENCE [LARGE SCALE GENOMIC DNA]</scope>
    <source>
        <strain evidence="15">Daiwa-1</strain>
    </source>
</reference>
<reference evidence="14" key="4">
    <citation type="submission" date="2025-09" db="UniProtKB">
        <authorList>
            <consortium name="Ensembl"/>
        </authorList>
    </citation>
    <scope>IDENTIFICATION</scope>
</reference>
<evidence type="ECO:0000256" key="1">
    <source>
        <dbReference type="ARBA" id="ARBA00001913"/>
    </source>
</evidence>
<dbReference type="GO" id="GO:0046872">
    <property type="term" value="F:metal ion binding"/>
    <property type="evidence" value="ECO:0007669"/>
    <property type="project" value="UniProtKB-KW"/>
</dbReference>
<keyword evidence="4 12" id="KW-0645">Protease</keyword>
<evidence type="ECO:0000256" key="6">
    <source>
        <dbReference type="ARBA" id="ARBA00022801"/>
    </source>
</evidence>
<evidence type="ECO:0000256" key="10">
    <source>
        <dbReference type="ARBA" id="ARBA00036864"/>
    </source>
</evidence>
<sequence length="226" mass="24607">QISLQYYSGGQWYHTCGGTLLRPNWVVTAAHCVSRALTFRVVVGEHNLNENDGTEQYLRVGKKFIHPYWDKNNAATGYDIALLRLSQSATLNDYVQPGALPRAGQVLPNNYPCYITGWGLTSTNGELPAILQQALASVVSYEICSTPPYWGNTVKKTMVCAGGDGITSGCQGDSGGPLYCQVNGRWYVHGVTSFVSIFGCNVYQKPTVFTRTSAYISWISNGIASG</sequence>
<dbReference type="PROSITE" id="PS50240">
    <property type="entry name" value="TRYPSIN_DOM"/>
    <property type="match status" value="1"/>
</dbReference>
<dbReference type="eggNOG" id="KOG3627">
    <property type="taxonomic scope" value="Eukaryota"/>
</dbReference>
<keyword evidence="6 12" id="KW-0378">Hydrolase</keyword>
<dbReference type="InterPro" id="IPR043504">
    <property type="entry name" value="Peptidase_S1_PA_chymotrypsin"/>
</dbReference>
<evidence type="ECO:0000256" key="3">
    <source>
        <dbReference type="ARBA" id="ARBA00022525"/>
    </source>
</evidence>
<evidence type="ECO:0000256" key="2">
    <source>
        <dbReference type="ARBA" id="ARBA00004613"/>
    </source>
</evidence>
<dbReference type="InterPro" id="IPR018114">
    <property type="entry name" value="TRYPSIN_HIS"/>
</dbReference>
<evidence type="ECO:0000313" key="14">
    <source>
        <dbReference type="Ensembl" id="ENSPSIP00000020465.1"/>
    </source>
</evidence>
<accession>K7GJK4</accession>
<dbReference type="GO" id="GO:0005615">
    <property type="term" value="C:extracellular space"/>
    <property type="evidence" value="ECO:0007669"/>
    <property type="project" value="TreeGrafter"/>
</dbReference>
<dbReference type="OMA" id="IKHANWN"/>
<evidence type="ECO:0000256" key="9">
    <source>
        <dbReference type="ARBA" id="ARBA00023157"/>
    </source>
</evidence>
<dbReference type="SUPFAM" id="SSF50494">
    <property type="entry name" value="Trypsin-like serine proteases"/>
    <property type="match status" value="1"/>
</dbReference>
<dbReference type="Gene3D" id="2.40.10.10">
    <property type="entry name" value="Trypsin-like serine proteases"/>
    <property type="match status" value="2"/>
</dbReference>
<evidence type="ECO:0000259" key="13">
    <source>
        <dbReference type="PROSITE" id="PS50240"/>
    </source>
</evidence>
<keyword evidence="5" id="KW-0479">Metal-binding</keyword>